<dbReference type="CDD" id="cd00165">
    <property type="entry name" value="S4"/>
    <property type="match status" value="1"/>
</dbReference>
<dbReference type="InterPro" id="IPR042092">
    <property type="entry name" value="PsdUridine_s_RsuA/RluB/E/F_cat"/>
</dbReference>
<evidence type="ECO:0000256" key="1">
    <source>
        <dbReference type="ARBA" id="ARBA00008348"/>
    </source>
</evidence>
<keyword evidence="3" id="KW-0694">RNA-binding</keyword>
<dbReference type="GO" id="GO:0120159">
    <property type="term" value="F:rRNA pseudouridine synthase activity"/>
    <property type="evidence" value="ECO:0007669"/>
    <property type="project" value="UniProtKB-ARBA"/>
</dbReference>
<protein>
    <recommendedName>
        <fullName evidence="4">Pseudouridine synthase</fullName>
        <ecNumber evidence="4">5.4.99.-</ecNumber>
    </recommendedName>
</protein>
<comment type="caution">
    <text evidence="6">The sequence shown here is derived from an EMBL/GenBank/DDBJ whole genome shotgun (WGS) entry which is preliminary data.</text>
</comment>
<dbReference type="GO" id="GO:0000455">
    <property type="term" value="P:enzyme-directed rRNA pseudouridine synthesis"/>
    <property type="evidence" value="ECO:0007669"/>
    <property type="project" value="UniProtKB-ARBA"/>
</dbReference>
<comment type="similarity">
    <text evidence="1 4">Belongs to the pseudouridine synthase RsuA family.</text>
</comment>
<evidence type="ECO:0000256" key="4">
    <source>
        <dbReference type="RuleBase" id="RU003887"/>
    </source>
</evidence>
<dbReference type="SUPFAM" id="SSF55174">
    <property type="entry name" value="Alpha-L RNA-binding motif"/>
    <property type="match status" value="1"/>
</dbReference>
<dbReference type="EC" id="5.4.99.-" evidence="4"/>
<sequence>MRIQKYLRMCGVASRRKAEELVLKGHVSVNGLIVKDYVDVKVGDLVYVDGKEVQLQTHVYYMLNKPAGYITTKYDPQGRTTVFDLLKIEDEIFPVGRLDKDTEGLLILTNDGEMAQKLLHPRYESVRIYEAVVRGQIGTDEIDRLKKGLKMSYGYEAKMQISVISKIGDMMKIKVEIKEGKKREIRRALNFIGHPVISLRRISFGPIQLDKNLQSGQFRKLENCEVKKLLEYVNTRNETQNGSHRKTVEGG</sequence>
<dbReference type="SMART" id="SM00363">
    <property type="entry name" value="S4"/>
    <property type="match status" value="1"/>
</dbReference>
<dbReference type="PANTHER" id="PTHR47683">
    <property type="entry name" value="PSEUDOURIDINE SYNTHASE FAMILY PROTEIN-RELATED"/>
    <property type="match status" value="1"/>
</dbReference>
<dbReference type="Gene3D" id="3.30.70.580">
    <property type="entry name" value="Pseudouridine synthase I, catalytic domain, N-terminal subdomain"/>
    <property type="match status" value="1"/>
</dbReference>
<dbReference type="EMBL" id="DTPE01000174">
    <property type="protein sequence ID" value="HGE75291.1"/>
    <property type="molecule type" value="Genomic_DNA"/>
</dbReference>
<feature type="domain" description="RNA-binding S4" evidence="5">
    <location>
        <begin position="1"/>
        <end position="58"/>
    </location>
</feature>
<reference evidence="6" key="1">
    <citation type="journal article" date="2020" name="mSystems">
        <title>Genome- and Community-Level Interaction Insights into Carbon Utilization and Element Cycling Functions of Hydrothermarchaeota in Hydrothermal Sediment.</title>
        <authorList>
            <person name="Zhou Z."/>
            <person name="Liu Y."/>
            <person name="Xu W."/>
            <person name="Pan J."/>
            <person name="Luo Z.H."/>
            <person name="Li M."/>
        </authorList>
    </citation>
    <scope>NUCLEOTIDE SEQUENCE [LARGE SCALE GENOMIC DNA]</scope>
    <source>
        <strain evidence="6">SpSt-966</strain>
    </source>
</reference>
<dbReference type="InterPro" id="IPR020103">
    <property type="entry name" value="PsdUridine_synth_cat_dom_sf"/>
</dbReference>
<dbReference type="Pfam" id="PF01479">
    <property type="entry name" value="S4"/>
    <property type="match status" value="1"/>
</dbReference>
<dbReference type="InterPro" id="IPR000748">
    <property type="entry name" value="PsdUridine_synth_RsuA/RluB/E/F"/>
</dbReference>
<evidence type="ECO:0000313" key="6">
    <source>
        <dbReference type="EMBL" id="HGE75291.1"/>
    </source>
</evidence>
<proteinExistence type="inferred from homology"/>
<evidence type="ECO:0000256" key="3">
    <source>
        <dbReference type="PROSITE-ProRule" id="PRU00182"/>
    </source>
</evidence>
<evidence type="ECO:0000256" key="2">
    <source>
        <dbReference type="ARBA" id="ARBA00023235"/>
    </source>
</evidence>
<gene>
    <name evidence="6" type="ORF">ENX73_04115</name>
</gene>
<dbReference type="InterPro" id="IPR018496">
    <property type="entry name" value="PsdUridine_synth_RsuA/RluB_CS"/>
</dbReference>
<dbReference type="SUPFAM" id="SSF55120">
    <property type="entry name" value="Pseudouridine synthase"/>
    <property type="match status" value="1"/>
</dbReference>
<dbReference type="CDD" id="cd02870">
    <property type="entry name" value="PseudoU_synth_RsuA_like"/>
    <property type="match status" value="1"/>
</dbReference>
<dbReference type="AlphaFoldDB" id="A0A7V3REU9"/>
<dbReference type="InterPro" id="IPR002942">
    <property type="entry name" value="S4_RNA-bd"/>
</dbReference>
<dbReference type="GO" id="GO:0003723">
    <property type="term" value="F:RNA binding"/>
    <property type="evidence" value="ECO:0007669"/>
    <property type="project" value="UniProtKB-KW"/>
</dbReference>
<dbReference type="PROSITE" id="PS01149">
    <property type="entry name" value="PSI_RSU"/>
    <property type="match status" value="1"/>
</dbReference>
<dbReference type="PANTHER" id="PTHR47683:SF2">
    <property type="entry name" value="RNA-BINDING S4 DOMAIN-CONTAINING PROTEIN"/>
    <property type="match status" value="1"/>
</dbReference>
<dbReference type="InterPro" id="IPR050343">
    <property type="entry name" value="RsuA_PseudoU_synthase"/>
</dbReference>
<keyword evidence="2 4" id="KW-0413">Isomerase</keyword>
<dbReference type="NCBIfam" id="TIGR00093">
    <property type="entry name" value="pseudouridine synthase"/>
    <property type="match status" value="1"/>
</dbReference>
<name>A0A7V3REU9_9BACT</name>
<dbReference type="Gene3D" id="3.30.70.1560">
    <property type="entry name" value="Alpha-L RNA-binding motif"/>
    <property type="match status" value="1"/>
</dbReference>
<accession>A0A7V3REU9</accession>
<organism evidence="6">
    <name type="scientific">Mesoaciditoga lauensis</name>
    <dbReference type="NCBI Taxonomy" id="1495039"/>
    <lineage>
        <taxon>Bacteria</taxon>
        <taxon>Thermotogati</taxon>
        <taxon>Thermotogota</taxon>
        <taxon>Thermotogae</taxon>
        <taxon>Mesoaciditogales</taxon>
        <taxon>Mesoaciditogaceae</taxon>
        <taxon>Mesoaciditoga</taxon>
    </lineage>
</organism>
<evidence type="ECO:0000259" key="5">
    <source>
        <dbReference type="SMART" id="SM00363"/>
    </source>
</evidence>
<dbReference type="PROSITE" id="PS50889">
    <property type="entry name" value="S4"/>
    <property type="match status" value="1"/>
</dbReference>
<dbReference type="Pfam" id="PF00849">
    <property type="entry name" value="PseudoU_synth_2"/>
    <property type="match status" value="1"/>
</dbReference>
<dbReference type="Gene3D" id="3.10.290.10">
    <property type="entry name" value="RNA-binding S4 domain"/>
    <property type="match status" value="1"/>
</dbReference>
<dbReference type="InterPro" id="IPR036986">
    <property type="entry name" value="S4_RNA-bd_sf"/>
</dbReference>
<dbReference type="InterPro" id="IPR020094">
    <property type="entry name" value="TruA/RsuA/RluB/E/F_N"/>
</dbReference>
<dbReference type="InterPro" id="IPR006145">
    <property type="entry name" value="PsdUridine_synth_RsuA/RluA"/>
</dbReference>